<dbReference type="PANTHER" id="PTHR35561:SF1">
    <property type="entry name" value="RNA 2',3'-CYCLIC PHOSPHODIESTERASE"/>
    <property type="match status" value="1"/>
</dbReference>
<dbReference type="RefSeq" id="WP_085228275.1">
    <property type="nucleotide sequence ID" value="NZ_BSQD01000011.1"/>
</dbReference>
<dbReference type="EC" id="3.1.4.58" evidence="2"/>
<dbReference type="GO" id="GO:0008664">
    <property type="term" value="F:RNA 2',3'-cyclic 3'-phosphodiesterase activity"/>
    <property type="evidence" value="ECO:0007669"/>
    <property type="project" value="UniProtKB-EC"/>
</dbReference>
<dbReference type="Pfam" id="PF13563">
    <property type="entry name" value="2_5_RNA_ligase2"/>
    <property type="match status" value="1"/>
</dbReference>
<dbReference type="OrthoDB" id="7061261at2"/>
<accession>A0A1X7F4S1</accession>
<evidence type="ECO:0000313" key="4">
    <source>
        <dbReference type="Proteomes" id="UP000192911"/>
    </source>
</evidence>
<comment type="catalytic activity">
    <reaction evidence="2">
        <text>a 3'-end 2',3'-cyclophospho-ribonucleotide-RNA + H2O = a 3'-end 2'-phospho-ribonucleotide-RNA + H(+)</text>
        <dbReference type="Rhea" id="RHEA:11828"/>
        <dbReference type="Rhea" id="RHEA-COMP:10464"/>
        <dbReference type="Rhea" id="RHEA-COMP:17353"/>
        <dbReference type="ChEBI" id="CHEBI:15377"/>
        <dbReference type="ChEBI" id="CHEBI:15378"/>
        <dbReference type="ChEBI" id="CHEBI:83064"/>
        <dbReference type="ChEBI" id="CHEBI:173113"/>
        <dbReference type="EC" id="3.1.4.58"/>
    </reaction>
</comment>
<dbReference type="GO" id="GO:0004113">
    <property type="term" value="F:2',3'-cyclic-nucleotide 3'-phosphodiesterase activity"/>
    <property type="evidence" value="ECO:0007669"/>
    <property type="project" value="InterPro"/>
</dbReference>
<dbReference type="InterPro" id="IPR004175">
    <property type="entry name" value="RNA_CPDase"/>
</dbReference>
<feature type="active site" description="Proton acceptor" evidence="2">
    <location>
        <position position="139"/>
    </location>
</feature>
<dbReference type="GeneID" id="95549674"/>
<dbReference type="Proteomes" id="UP000192911">
    <property type="component" value="Unassembled WGS sequence"/>
</dbReference>
<comment type="function">
    <text evidence="2">Hydrolyzes RNA 2',3'-cyclic phosphodiester to an RNA 2'-phosphomonoester.</text>
</comment>
<dbReference type="GO" id="GO:0016874">
    <property type="term" value="F:ligase activity"/>
    <property type="evidence" value="ECO:0007669"/>
    <property type="project" value="UniProtKB-KW"/>
</dbReference>
<evidence type="ECO:0000256" key="1">
    <source>
        <dbReference type="ARBA" id="ARBA00022801"/>
    </source>
</evidence>
<name>A0A1X7F4S1_TRICW</name>
<dbReference type="SUPFAM" id="SSF55144">
    <property type="entry name" value="LigT-like"/>
    <property type="match status" value="1"/>
</dbReference>
<comment type="similarity">
    <text evidence="2">Belongs to the 2H phosphoesterase superfamily. ThpR family.</text>
</comment>
<evidence type="ECO:0000256" key="2">
    <source>
        <dbReference type="HAMAP-Rule" id="MF_01940"/>
    </source>
</evidence>
<dbReference type="Gene3D" id="3.90.1140.10">
    <property type="entry name" value="Cyclic phosphodiesterase"/>
    <property type="match status" value="1"/>
</dbReference>
<sequence length="200" mass="21501">MADSTEPAPETDHADHAGWHRCFVALVPDAASREALAALPIDVGVRRVPADQLHMTLAFLGSIAESKGRALAAALPAAVVPLPALAPRRLAYWPHPGRARLAALDFEPADELAVLEARVRALIVDLGLPIDDHRPFRPHVTLARMSRNAKAAGAHRTAREDVSFDGAEAFRFDMLTLYSSTLARGGARYRSLASVPVPAR</sequence>
<feature type="short sequence motif" description="HXTX 1" evidence="2">
    <location>
        <begin position="54"/>
        <end position="57"/>
    </location>
</feature>
<keyword evidence="3" id="KW-0436">Ligase</keyword>
<keyword evidence="1 2" id="KW-0378">Hydrolase</keyword>
<organism evidence="3 4">
    <name type="scientific">Trinickia caryophylli</name>
    <name type="common">Paraburkholderia caryophylli</name>
    <dbReference type="NCBI Taxonomy" id="28094"/>
    <lineage>
        <taxon>Bacteria</taxon>
        <taxon>Pseudomonadati</taxon>
        <taxon>Pseudomonadota</taxon>
        <taxon>Betaproteobacteria</taxon>
        <taxon>Burkholderiales</taxon>
        <taxon>Burkholderiaceae</taxon>
        <taxon>Trinickia</taxon>
    </lineage>
</organism>
<gene>
    <name evidence="3" type="ORF">SAMN06295900_107155</name>
</gene>
<dbReference type="STRING" id="28094.SAMN06295900_107155"/>
<dbReference type="InterPro" id="IPR009097">
    <property type="entry name" value="Cyclic_Pdiesterase"/>
</dbReference>
<reference evidence="4" key="1">
    <citation type="submission" date="2017-04" db="EMBL/GenBank/DDBJ databases">
        <authorList>
            <person name="Varghese N."/>
            <person name="Submissions S."/>
        </authorList>
    </citation>
    <scope>NUCLEOTIDE SEQUENCE [LARGE SCALE GENOMIC DNA]</scope>
    <source>
        <strain evidence="4">Ballard 720</strain>
    </source>
</reference>
<evidence type="ECO:0000313" key="3">
    <source>
        <dbReference type="EMBL" id="SMF45791.1"/>
    </source>
</evidence>
<dbReference type="HAMAP" id="MF_01940">
    <property type="entry name" value="RNA_CPDase"/>
    <property type="match status" value="1"/>
</dbReference>
<feature type="short sequence motif" description="HXTX 2" evidence="2">
    <location>
        <begin position="139"/>
        <end position="142"/>
    </location>
</feature>
<keyword evidence="4" id="KW-1185">Reference proteome</keyword>
<protein>
    <recommendedName>
        <fullName evidence="2">RNA 2',3'-cyclic phosphodiesterase</fullName>
        <shortName evidence="2">RNA 2',3'-CPDase</shortName>
        <ecNumber evidence="2">3.1.4.58</ecNumber>
    </recommendedName>
</protein>
<dbReference type="PANTHER" id="PTHR35561">
    <property type="entry name" value="RNA 2',3'-CYCLIC PHOSPHODIESTERASE"/>
    <property type="match status" value="1"/>
</dbReference>
<dbReference type="AlphaFoldDB" id="A0A1X7F4S1"/>
<dbReference type="NCBIfam" id="TIGR02258">
    <property type="entry name" value="2_5_ligase"/>
    <property type="match status" value="1"/>
</dbReference>
<feature type="active site" description="Proton donor" evidence="2">
    <location>
        <position position="54"/>
    </location>
</feature>
<proteinExistence type="inferred from homology"/>
<dbReference type="EMBL" id="FXAH01000007">
    <property type="protein sequence ID" value="SMF45791.1"/>
    <property type="molecule type" value="Genomic_DNA"/>
</dbReference>